<dbReference type="InterPro" id="IPR036038">
    <property type="entry name" value="Aminotransferase-like"/>
</dbReference>
<dbReference type="RefSeq" id="XP_015892940.3">
    <property type="nucleotide sequence ID" value="XM_016037454.4"/>
</dbReference>
<dbReference type="GO" id="GO:0008652">
    <property type="term" value="P:amino acid biosynthetic process"/>
    <property type="evidence" value="ECO:0007669"/>
    <property type="project" value="UniProtKB-KW"/>
</dbReference>
<dbReference type="PANTHER" id="PTHR42825">
    <property type="entry name" value="AMINO ACID AMINOTRANSFERASE"/>
    <property type="match status" value="1"/>
</dbReference>
<dbReference type="AlphaFoldDB" id="A0A6P4AUX7"/>
<feature type="modified residue" description="N6-(pyridoxal phosphate)lysine" evidence="6">
    <location>
        <position position="193"/>
    </location>
</feature>
<evidence type="ECO:0000256" key="6">
    <source>
        <dbReference type="PIRSR" id="PIRSR006468-1"/>
    </source>
</evidence>
<keyword evidence="9" id="KW-0100">Branched-chain amino acid biosynthesis</keyword>
<dbReference type="GeneID" id="107427107"/>
<comment type="cofactor">
    <cofactor evidence="1 8">
        <name>pyridoxal 5'-phosphate</name>
        <dbReference type="ChEBI" id="CHEBI:597326"/>
    </cofactor>
</comment>
<dbReference type="PIRSF" id="PIRSF006468">
    <property type="entry name" value="BCAT1"/>
    <property type="match status" value="1"/>
</dbReference>
<dbReference type="Pfam" id="PF01063">
    <property type="entry name" value="Aminotran_4"/>
    <property type="match status" value="1"/>
</dbReference>
<dbReference type="InterPro" id="IPR043131">
    <property type="entry name" value="BCAT-like_N"/>
</dbReference>
<name>A0A6P4AUX7_ZIZJJ</name>
<dbReference type="CDD" id="cd01557">
    <property type="entry name" value="BCAT_beta_family"/>
    <property type="match status" value="1"/>
</dbReference>
<evidence type="ECO:0000256" key="9">
    <source>
        <dbReference type="RuleBase" id="RU004517"/>
    </source>
</evidence>
<evidence type="ECO:0000256" key="7">
    <source>
        <dbReference type="RuleBase" id="RU004106"/>
    </source>
</evidence>
<comment type="catalytic activity">
    <reaction evidence="9">
        <text>L-leucine + 2-oxoglutarate = 4-methyl-2-oxopentanoate + L-glutamate</text>
        <dbReference type="Rhea" id="RHEA:18321"/>
        <dbReference type="ChEBI" id="CHEBI:16810"/>
        <dbReference type="ChEBI" id="CHEBI:17865"/>
        <dbReference type="ChEBI" id="CHEBI:29985"/>
        <dbReference type="ChEBI" id="CHEBI:57427"/>
        <dbReference type="EC" id="2.6.1.42"/>
    </reaction>
</comment>
<dbReference type="InterPro" id="IPR001544">
    <property type="entry name" value="Aminotrans_IV"/>
</dbReference>
<keyword evidence="4 9" id="KW-0808">Transferase</keyword>
<evidence type="ECO:0000256" key="1">
    <source>
        <dbReference type="ARBA" id="ARBA00001933"/>
    </source>
</evidence>
<dbReference type="NCBIfam" id="TIGR01123">
    <property type="entry name" value="ilvE_II"/>
    <property type="match status" value="1"/>
</dbReference>
<keyword evidence="5 8" id="KW-0663">Pyridoxal phosphate</keyword>
<dbReference type="InterPro" id="IPR043132">
    <property type="entry name" value="BCAT-like_C"/>
</dbReference>
<dbReference type="GO" id="GO:0004084">
    <property type="term" value="F:branched-chain-amino-acid transaminase activity"/>
    <property type="evidence" value="ECO:0007669"/>
    <property type="project" value="UniProtKB-EC"/>
</dbReference>
<dbReference type="InterPro" id="IPR033939">
    <property type="entry name" value="BCAT_family"/>
</dbReference>
<comment type="catalytic activity">
    <reaction evidence="9">
        <text>L-valine + 2-oxoglutarate = 3-methyl-2-oxobutanoate + L-glutamate</text>
        <dbReference type="Rhea" id="RHEA:24813"/>
        <dbReference type="ChEBI" id="CHEBI:11851"/>
        <dbReference type="ChEBI" id="CHEBI:16810"/>
        <dbReference type="ChEBI" id="CHEBI:29985"/>
        <dbReference type="ChEBI" id="CHEBI:57762"/>
        <dbReference type="EC" id="2.6.1.42"/>
    </reaction>
</comment>
<evidence type="ECO:0000256" key="8">
    <source>
        <dbReference type="RuleBase" id="RU004516"/>
    </source>
</evidence>
<dbReference type="KEGG" id="zju:107427107"/>
<comment type="similarity">
    <text evidence="2 7">Belongs to the class-IV pyridoxal-phosphate-dependent aminotransferase family.</text>
</comment>
<organism evidence="10 11">
    <name type="scientific">Ziziphus jujuba</name>
    <name type="common">Chinese jujube</name>
    <name type="synonym">Ziziphus sativa</name>
    <dbReference type="NCBI Taxonomy" id="326968"/>
    <lineage>
        <taxon>Eukaryota</taxon>
        <taxon>Viridiplantae</taxon>
        <taxon>Streptophyta</taxon>
        <taxon>Embryophyta</taxon>
        <taxon>Tracheophyta</taxon>
        <taxon>Spermatophyta</taxon>
        <taxon>Magnoliopsida</taxon>
        <taxon>eudicotyledons</taxon>
        <taxon>Gunneridae</taxon>
        <taxon>Pentapetalae</taxon>
        <taxon>rosids</taxon>
        <taxon>fabids</taxon>
        <taxon>Rosales</taxon>
        <taxon>Rhamnaceae</taxon>
        <taxon>Paliureae</taxon>
        <taxon>Ziziphus</taxon>
    </lineage>
</organism>
<proteinExistence type="inferred from homology"/>
<evidence type="ECO:0000313" key="10">
    <source>
        <dbReference type="Proteomes" id="UP001652623"/>
    </source>
</evidence>
<dbReference type="SUPFAM" id="SSF56752">
    <property type="entry name" value="D-aminoacid aminotransferase-like PLP-dependent enzymes"/>
    <property type="match status" value="1"/>
</dbReference>
<dbReference type="PROSITE" id="PS00770">
    <property type="entry name" value="AA_TRANSFER_CLASS_4"/>
    <property type="match status" value="1"/>
</dbReference>
<comment type="catalytic activity">
    <reaction evidence="9">
        <text>L-isoleucine + 2-oxoglutarate = (S)-3-methyl-2-oxopentanoate + L-glutamate</text>
        <dbReference type="Rhea" id="RHEA:24801"/>
        <dbReference type="ChEBI" id="CHEBI:16810"/>
        <dbReference type="ChEBI" id="CHEBI:29985"/>
        <dbReference type="ChEBI" id="CHEBI:35146"/>
        <dbReference type="ChEBI" id="CHEBI:58045"/>
        <dbReference type="EC" id="2.6.1.42"/>
    </reaction>
</comment>
<reference evidence="11" key="1">
    <citation type="submission" date="2025-08" db="UniProtKB">
        <authorList>
            <consortium name="RefSeq"/>
        </authorList>
    </citation>
    <scope>IDENTIFICATION</scope>
    <source>
        <tissue evidence="11">Seedling</tissue>
    </source>
</reference>
<sequence length="346" mass="37425">MGASNSSEKSAKTMNWDNLGFGLTPTDYMFVMKTSGDGCFTEGRLTRYKSIDISPSAGIFNYGQGLFEGAKAYRRADGHIQLFRIEENARRMKMGADRLCMPCPSIAQFTDAVKKTVLANRHWVPPAGKGSLYLRPLLFGSGPVLGIGPAPEYSFVIFASPIGNWYKAGASAMNLLVDRNVSRAAPGGCGGIKSITNYAPVFEVVKKAKAQGYADVLFLDATTGKNIEEVSSCNIFIVKNNVLSTPATQGTILPGITRRSIIEIATDFGYKVEEREVPLEHALDADEVFCSGTAVGITHVASITYQEKKVEYKTGEGTMSDKLRIALTGIQTGSAQDKKGWTVQLD</sequence>
<keyword evidence="9" id="KW-0028">Amino-acid biosynthesis</keyword>
<dbReference type="PANTHER" id="PTHR42825:SF29">
    <property type="entry name" value="BRANCHED-CHAIN-AMINO-ACID AMINOTRANSFERASE"/>
    <property type="match status" value="1"/>
</dbReference>
<evidence type="ECO:0000256" key="5">
    <source>
        <dbReference type="ARBA" id="ARBA00022898"/>
    </source>
</evidence>
<keyword evidence="10" id="KW-1185">Reference proteome</keyword>
<dbReference type="Gene3D" id="3.20.10.10">
    <property type="entry name" value="D-amino Acid Aminotransferase, subunit A, domain 2"/>
    <property type="match status" value="1"/>
</dbReference>
<protein>
    <recommendedName>
        <fullName evidence="9">Branched-chain-amino-acid aminotransferase</fullName>
        <ecNumber evidence="9">2.6.1.42</ecNumber>
    </recommendedName>
</protein>
<gene>
    <name evidence="11" type="primary">LOC107427107</name>
</gene>
<evidence type="ECO:0000313" key="11">
    <source>
        <dbReference type="RefSeq" id="XP_015892940.3"/>
    </source>
</evidence>
<dbReference type="EC" id="2.6.1.42" evidence="9"/>
<dbReference type="GO" id="GO:0009082">
    <property type="term" value="P:branched-chain amino acid biosynthetic process"/>
    <property type="evidence" value="ECO:0007669"/>
    <property type="project" value="UniProtKB-KW"/>
</dbReference>
<accession>A0A6P4AUX7</accession>
<evidence type="ECO:0000256" key="4">
    <source>
        <dbReference type="ARBA" id="ARBA00022679"/>
    </source>
</evidence>
<evidence type="ECO:0000256" key="3">
    <source>
        <dbReference type="ARBA" id="ARBA00022576"/>
    </source>
</evidence>
<dbReference type="NCBIfam" id="NF009897">
    <property type="entry name" value="PRK13357.1"/>
    <property type="match status" value="1"/>
</dbReference>
<evidence type="ECO:0000256" key="2">
    <source>
        <dbReference type="ARBA" id="ARBA00009320"/>
    </source>
</evidence>
<dbReference type="InterPro" id="IPR018300">
    <property type="entry name" value="Aminotrans_IV_CS"/>
</dbReference>
<dbReference type="Gene3D" id="3.30.470.10">
    <property type="match status" value="1"/>
</dbReference>
<dbReference type="Proteomes" id="UP001652623">
    <property type="component" value="Chromosome 9"/>
</dbReference>
<dbReference type="InterPro" id="IPR005786">
    <property type="entry name" value="B_amino_transII"/>
</dbReference>
<dbReference type="InParanoid" id="A0A6P4AUX7"/>
<keyword evidence="3 9" id="KW-0032">Aminotransferase</keyword>